<dbReference type="Pfam" id="PF00903">
    <property type="entry name" value="Glyoxalase"/>
    <property type="match status" value="1"/>
</dbReference>
<accession>A0A246JYK6</accession>
<sequence>MAQPDQGPTGGLTPHIAIADKRASEAIDFYIKAFGAVEQVRVPADDGVRLMHATLHINGASLMMHDEFPEYVSEPSGKPNGVTLHLKVDDTDAWFQRAVDAGATAVMGPEDMFWGDRYAQVKDPFGHLWSIGTPLKGEG</sequence>
<dbReference type="OrthoDB" id="9795306at2"/>
<dbReference type="Proteomes" id="UP000197097">
    <property type="component" value="Unassembled WGS sequence"/>
</dbReference>
<dbReference type="PANTHER" id="PTHR34109:SF1">
    <property type="entry name" value="VOC DOMAIN-CONTAINING PROTEIN"/>
    <property type="match status" value="1"/>
</dbReference>
<dbReference type="EMBL" id="NISJ01000003">
    <property type="protein sequence ID" value="OWQ98267.1"/>
    <property type="molecule type" value="Genomic_DNA"/>
</dbReference>
<protein>
    <submittedName>
        <fullName evidence="2">Glyoxalase</fullName>
    </submittedName>
</protein>
<comment type="caution">
    <text evidence="2">The sequence shown here is derived from an EMBL/GenBank/DDBJ whole genome shotgun (WGS) entry which is preliminary data.</text>
</comment>
<evidence type="ECO:0000313" key="2">
    <source>
        <dbReference type="EMBL" id="OWQ98267.1"/>
    </source>
</evidence>
<dbReference type="PROSITE" id="PS51819">
    <property type="entry name" value="VOC"/>
    <property type="match status" value="1"/>
</dbReference>
<dbReference type="CDD" id="cd07246">
    <property type="entry name" value="VOC_like"/>
    <property type="match status" value="1"/>
</dbReference>
<dbReference type="InterPro" id="IPR037523">
    <property type="entry name" value="VOC_core"/>
</dbReference>
<dbReference type="AlphaFoldDB" id="A0A246JYK6"/>
<dbReference type="InterPro" id="IPR004360">
    <property type="entry name" value="Glyas_Fos-R_dOase_dom"/>
</dbReference>
<name>A0A246JYK6_9SPHN</name>
<proteinExistence type="predicted"/>
<dbReference type="InterPro" id="IPR029068">
    <property type="entry name" value="Glyas_Bleomycin-R_OHBP_Dase"/>
</dbReference>
<dbReference type="RefSeq" id="WP_088472039.1">
    <property type="nucleotide sequence ID" value="NZ_NISJ01000003.1"/>
</dbReference>
<keyword evidence="3" id="KW-1185">Reference proteome</keyword>
<dbReference type="SUPFAM" id="SSF54593">
    <property type="entry name" value="Glyoxalase/Bleomycin resistance protein/Dihydroxybiphenyl dioxygenase"/>
    <property type="match status" value="1"/>
</dbReference>
<dbReference type="PANTHER" id="PTHR34109">
    <property type="entry name" value="BNAUNNG04460D PROTEIN-RELATED"/>
    <property type="match status" value="1"/>
</dbReference>
<evidence type="ECO:0000313" key="3">
    <source>
        <dbReference type="Proteomes" id="UP000197097"/>
    </source>
</evidence>
<organism evidence="2 3">
    <name type="scientific">Sphingopyxis witflariensis</name>
    <dbReference type="NCBI Taxonomy" id="173675"/>
    <lineage>
        <taxon>Bacteria</taxon>
        <taxon>Pseudomonadati</taxon>
        <taxon>Pseudomonadota</taxon>
        <taxon>Alphaproteobacteria</taxon>
        <taxon>Sphingomonadales</taxon>
        <taxon>Sphingomonadaceae</taxon>
        <taxon>Sphingopyxis</taxon>
    </lineage>
</organism>
<gene>
    <name evidence="2" type="ORF">CDQ91_07050</name>
</gene>
<feature type="domain" description="VOC" evidence="1">
    <location>
        <begin position="12"/>
        <end position="134"/>
    </location>
</feature>
<dbReference type="Gene3D" id="3.10.180.10">
    <property type="entry name" value="2,3-Dihydroxybiphenyl 1,2-Dioxygenase, domain 1"/>
    <property type="match status" value="1"/>
</dbReference>
<reference evidence="2 3" key="1">
    <citation type="journal article" date="2002" name="Int. J. Syst. Evol. Microbiol.">
        <title>Sphingopyxis witflariensis sp. nov., isolated from activated sludge.</title>
        <authorList>
            <person name="Kampfer P."/>
            <person name="Witzenberger R."/>
            <person name="Denner E.B."/>
            <person name="Busse H.J."/>
            <person name="Neef A."/>
        </authorList>
    </citation>
    <scope>NUCLEOTIDE SEQUENCE [LARGE SCALE GENOMIC DNA]</scope>
    <source>
        <strain evidence="2 3">DSM 14551</strain>
    </source>
</reference>
<evidence type="ECO:0000259" key="1">
    <source>
        <dbReference type="PROSITE" id="PS51819"/>
    </source>
</evidence>